<comment type="cofactor">
    <cofactor evidence="1">
        <name>Fe(3+)</name>
        <dbReference type="ChEBI" id="CHEBI:29034"/>
    </cofactor>
</comment>
<dbReference type="Pfam" id="PF04444">
    <property type="entry name" value="Dioxygenase_N"/>
    <property type="match status" value="1"/>
</dbReference>
<keyword evidence="5" id="KW-0560">Oxidoreductase</keyword>
<dbReference type="OrthoDB" id="5238185at2759"/>
<dbReference type="PANTHER" id="PTHR33711">
    <property type="entry name" value="DIOXYGENASE, PUTATIVE (AFU_ORTHOLOGUE AFUA_2G02910)-RELATED"/>
    <property type="match status" value="1"/>
</dbReference>
<sequence length="366" mass="40455">YSTGVKIRAVTPILRPCLAVRLRGTLSLDNLGIIMSGKEWMSAAVLEAEKNGFVNLDNVLENLPSIGEQTVDSITENTILINNQCPDPRMRFVMERLVHHLHGFAKEVNLQTDEWLAAIRFLTETGQKCSDVRQEFILLSDILGLSSLVDGLSNSKPTGCTESTVLGPFHTDDAPETEHGGNIASKTAGKKLVIEGVVKDKNGVGIPGAQLDVWEADENGFYDVQNADRKGPDNRGIITTDGSGKYRFEAILPRGYPIPIDGPVAVLLKTLHRHCFRPAHIHFMIKAKDYESLTTALYIKGDPFIDSDAVFGVKNSLIVDPLENSPDDSHPSRWWSLKYDFVLPTGQDARDHKTSRRDEILGSRQV</sequence>
<dbReference type="EMBL" id="AJIL01000017">
    <property type="protein sequence ID" value="KNF03424.1"/>
    <property type="molecule type" value="Genomic_DNA"/>
</dbReference>
<reference evidence="9" key="1">
    <citation type="submission" date="2014-03" db="EMBL/GenBank/DDBJ databases">
        <title>The Genome Sequence of Puccinia striiformis f. sp. tritici PST-78.</title>
        <authorList>
            <consortium name="The Broad Institute Genome Sequencing Platform"/>
            <person name="Cuomo C."/>
            <person name="Hulbert S."/>
            <person name="Chen X."/>
            <person name="Walker B."/>
            <person name="Young S.K."/>
            <person name="Zeng Q."/>
            <person name="Gargeya S."/>
            <person name="Fitzgerald M."/>
            <person name="Haas B."/>
            <person name="Abouelleil A."/>
            <person name="Alvarado L."/>
            <person name="Arachchi H.M."/>
            <person name="Berlin A.M."/>
            <person name="Chapman S.B."/>
            <person name="Goldberg J."/>
            <person name="Griggs A."/>
            <person name="Gujja S."/>
            <person name="Hansen M."/>
            <person name="Howarth C."/>
            <person name="Imamovic A."/>
            <person name="Larimer J."/>
            <person name="McCowan C."/>
            <person name="Montmayeur A."/>
            <person name="Murphy C."/>
            <person name="Neiman D."/>
            <person name="Pearson M."/>
            <person name="Priest M."/>
            <person name="Roberts A."/>
            <person name="Saif S."/>
            <person name="Shea T."/>
            <person name="Sisk P."/>
            <person name="Sykes S."/>
            <person name="Wortman J."/>
            <person name="Nusbaum C."/>
            <person name="Birren B."/>
        </authorList>
    </citation>
    <scope>NUCLEOTIDE SEQUENCE [LARGE SCALE GENOMIC DNA]</scope>
    <source>
        <strain evidence="9">race PST-78</strain>
    </source>
</reference>
<feature type="domain" description="Intradiol ring-cleavage dioxygenases" evidence="7">
    <location>
        <begin position="194"/>
        <end position="222"/>
    </location>
</feature>
<gene>
    <name evidence="8" type="ORF">PSTG_03365</name>
</gene>
<comment type="similarity">
    <text evidence="2">Belongs to the intradiol ring-cleavage dioxygenase family.</text>
</comment>
<evidence type="ECO:0000256" key="5">
    <source>
        <dbReference type="ARBA" id="ARBA00023002"/>
    </source>
</evidence>
<dbReference type="PANTHER" id="PTHR33711:SF7">
    <property type="entry name" value="INTRADIOL RING-CLEAVAGE DIOXYGENASES DOMAIN-CONTAINING PROTEIN-RELATED"/>
    <property type="match status" value="1"/>
</dbReference>
<evidence type="ECO:0000256" key="3">
    <source>
        <dbReference type="ARBA" id="ARBA00022723"/>
    </source>
</evidence>
<comment type="caution">
    <text evidence="8">The sequence shown here is derived from an EMBL/GenBank/DDBJ whole genome shotgun (WGS) entry which is preliminary data.</text>
</comment>
<dbReference type="AlphaFoldDB" id="A0A0L0VVU6"/>
<protein>
    <recommendedName>
        <fullName evidence="7">Intradiol ring-cleavage dioxygenases domain-containing protein</fullName>
    </recommendedName>
</protein>
<keyword evidence="3" id="KW-0479">Metal-binding</keyword>
<dbReference type="PROSITE" id="PS00083">
    <property type="entry name" value="INTRADIOL_DIOXYGENAS"/>
    <property type="match status" value="1"/>
</dbReference>
<dbReference type="Proteomes" id="UP000054564">
    <property type="component" value="Unassembled WGS sequence"/>
</dbReference>
<evidence type="ECO:0000256" key="6">
    <source>
        <dbReference type="ARBA" id="ARBA00023004"/>
    </source>
</evidence>
<dbReference type="Gene3D" id="2.60.130.10">
    <property type="entry name" value="Aromatic compound dioxygenase"/>
    <property type="match status" value="1"/>
</dbReference>
<dbReference type="InterPro" id="IPR000627">
    <property type="entry name" value="Intradiol_dOase_C"/>
</dbReference>
<feature type="non-terminal residue" evidence="8">
    <location>
        <position position="1"/>
    </location>
</feature>
<keyword evidence="4" id="KW-0223">Dioxygenase</keyword>
<evidence type="ECO:0000259" key="7">
    <source>
        <dbReference type="PROSITE" id="PS00083"/>
    </source>
</evidence>
<evidence type="ECO:0000256" key="2">
    <source>
        <dbReference type="ARBA" id="ARBA00007825"/>
    </source>
</evidence>
<dbReference type="Pfam" id="PF00775">
    <property type="entry name" value="Dioxygenase_C"/>
    <property type="match status" value="1"/>
</dbReference>
<dbReference type="GO" id="GO:0018576">
    <property type="term" value="F:catechol 1,2-dioxygenase activity"/>
    <property type="evidence" value="ECO:0007669"/>
    <property type="project" value="InterPro"/>
</dbReference>
<dbReference type="STRING" id="1165861.A0A0L0VVU6"/>
<proteinExistence type="inferred from homology"/>
<dbReference type="GO" id="GO:0009712">
    <property type="term" value="P:catechol-containing compound metabolic process"/>
    <property type="evidence" value="ECO:0007669"/>
    <property type="project" value="InterPro"/>
</dbReference>
<evidence type="ECO:0000256" key="4">
    <source>
        <dbReference type="ARBA" id="ARBA00022964"/>
    </source>
</evidence>
<evidence type="ECO:0000313" key="9">
    <source>
        <dbReference type="Proteomes" id="UP000054564"/>
    </source>
</evidence>
<evidence type="ECO:0000256" key="1">
    <source>
        <dbReference type="ARBA" id="ARBA00001965"/>
    </source>
</evidence>
<dbReference type="InterPro" id="IPR007535">
    <property type="entry name" value="Catechol_dOase_N"/>
</dbReference>
<keyword evidence="9" id="KW-1185">Reference proteome</keyword>
<accession>A0A0L0VVU6</accession>
<dbReference type="SUPFAM" id="SSF49482">
    <property type="entry name" value="Aromatic compound dioxygenase"/>
    <property type="match status" value="1"/>
</dbReference>
<evidence type="ECO:0000313" key="8">
    <source>
        <dbReference type="EMBL" id="KNF03424.1"/>
    </source>
</evidence>
<name>A0A0L0VVU6_9BASI</name>
<dbReference type="InterPro" id="IPR050770">
    <property type="entry name" value="Intradiol_RC_Dioxygenase"/>
</dbReference>
<organism evidence="8 9">
    <name type="scientific">Puccinia striiformis f. sp. tritici PST-78</name>
    <dbReference type="NCBI Taxonomy" id="1165861"/>
    <lineage>
        <taxon>Eukaryota</taxon>
        <taxon>Fungi</taxon>
        <taxon>Dikarya</taxon>
        <taxon>Basidiomycota</taxon>
        <taxon>Pucciniomycotina</taxon>
        <taxon>Pucciniomycetes</taxon>
        <taxon>Pucciniales</taxon>
        <taxon>Pucciniaceae</taxon>
        <taxon>Puccinia</taxon>
    </lineage>
</organism>
<dbReference type="InterPro" id="IPR015889">
    <property type="entry name" value="Intradiol_dOase_core"/>
</dbReference>
<dbReference type="GO" id="GO:0008199">
    <property type="term" value="F:ferric iron binding"/>
    <property type="evidence" value="ECO:0007669"/>
    <property type="project" value="InterPro"/>
</dbReference>
<keyword evidence="6" id="KW-0408">Iron</keyword>